<keyword evidence="3" id="KW-1185">Reference proteome</keyword>
<accession>A0A2K8KKQ0</accession>
<gene>
    <name evidence="2" type="ORF">REIFOR_00225</name>
</gene>
<sequence>MVMRSATLSLVSLLVLSACSNRAIDTEMSRCAFADSPRTPAPAFICDPNITDFPVTVLLASEPSAESVSERINRTLTEQITFWADSWSQAWYQSEASQLAANEFLLDALADMARVVRSRASPTGTLWLMVGLPMTVMDVRTQTLATVPLR</sequence>
<dbReference type="Proteomes" id="UP000229757">
    <property type="component" value="Chromosome"/>
</dbReference>
<evidence type="ECO:0000313" key="2">
    <source>
        <dbReference type="EMBL" id="ATX75402.1"/>
    </source>
</evidence>
<keyword evidence="1" id="KW-0732">Signal</keyword>
<evidence type="ECO:0000313" key="3">
    <source>
        <dbReference type="Proteomes" id="UP000229757"/>
    </source>
</evidence>
<protein>
    <recommendedName>
        <fullName evidence="4">Lipoprotein</fullName>
    </recommendedName>
</protein>
<dbReference type="AlphaFoldDB" id="A0A2K8KKQ0"/>
<feature type="chain" id="PRO_5014823565" description="Lipoprotein" evidence="1">
    <location>
        <begin position="24"/>
        <end position="150"/>
    </location>
</feature>
<proteinExistence type="predicted"/>
<feature type="signal peptide" evidence="1">
    <location>
        <begin position="1"/>
        <end position="23"/>
    </location>
</feature>
<dbReference type="EMBL" id="CP011797">
    <property type="protein sequence ID" value="ATX75402.1"/>
    <property type="molecule type" value="Genomic_DNA"/>
</dbReference>
<reference evidence="2 3" key="1">
    <citation type="journal article" date="2017" name="Environ. Microbiol.">
        <title>Genomic and physiological analyses of 'Reinekea forsetii' reveal a versatile opportunistic lifestyle during spring algae blooms.</title>
        <authorList>
            <person name="Avci B."/>
            <person name="Hahnke R.L."/>
            <person name="Chafee M."/>
            <person name="Fischer T."/>
            <person name="Gruber-Vodicka H."/>
            <person name="Tegetmeyer H.E."/>
            <person name="Harder J."/>
            <person name="Fuchs B.M."/>
            <person name="Amann R.I."/>
            <person name="Teeling H."/>
        </authorList>
    </citation>
    <scope>NUCLEOTIDE SEQUENCE [LARGE SCALE GENOMIC DNA]</scope>
    <source>
        <strain evidence="2 3">Hel1_31_D35</strain>
    </source>
</reference>
<dbReference type="KEGG" id="rfo:REIFOR_00225"/>
<evidence type="ECO:0000256" key="1">
    <source>
        <dbReference type="SAM" id="SignalP"/>
    </source>
</evidence>
<dbReference type="PROSITE" id="PS51257">
    <property type="entry name" value="PROKAR_LIPOPROTEIN"/>
    <property type="match status" value="1"/>
</dbReference>
<name>A0A2K8KKQ0_9GAMM</name>
<evidence type="ECO:0008006" key="4">
    <source>
        <dbReference type="Google" id="ProtNLM"/>
    </source>
</evidence>
<organism evidence="2 3">
    <name type="scientific">Reinekea forsetii</name>
    <dbReference type="NCBI Taxonomy" id="1336806"/>
    <lineage>
        <taxon>Bacteria</taxon>
        <taxon>Pseudomonadati</taxon>
        <taxon>Pseudomonadota</taxon>
        <taxon>Gammaproteobacteria</taxon>
        <taxon>Oceanospirillales</taxon>
        <taxon>Saccharospirillaceae</taxon>
        <taxon>Reinekea</taxon>
    </lineage>
</organism>